<feature type="compositionally biased region" description="Polar residues" evidence="1">
    <location>
        <begin position="19"/>
        <end position="54"/>
    </location>
</feature>
<evidence type="ECO:0000313" key="2">
    <source>
        <dbReference type="EMBL" id="CAL1595334.1"/>
    </source>
</evidence>
<dbReference type="EMBL" id="OZ035842">
    <property type="protein sequence ID" value="CAL1595334.1"/>
    <property type="molecule type" value="Genomic_DNA"/>
</dbReference>
<feature type="region of interest" description="Disordered" evidence="1">
    <location>
        <begin position="13"/>
        <end position="102"/>
    </location>
</feature>
<protein>
    <submittedName>
        <fullName evidence="2">Uncharacterized protein</fullName>
    </submittedName>
</protein>
<reference evidence="2 3" key="1">
    <citation type="submission" date="2024-04" db="EMBL/GenBank/DDBJ databases">
        <authorList>
            <person name="Waldvogel A.-M."/>
            <person name="Schoenle A."/>
        </authorList>
    </citation>
    <scope>NUCLEOTIDE SEQUENCE [LARGE SCALE GENOMIC DNA]</scope>
</reference>
<evidence type="ECO:0000313" key="3">
    <source>
        <dbReference type="Proteomes" id="UP001497482"/>
    </source>
</evidence>
<name>A0AAV2L0D5_KNICA</name>
<sequence length="102" mass="10785">MSCILDSMCDDGSIRTDDGTFSTPSGLRSSQSLIRPSIHPSLSSLPRSHATWSQRAVAPEEGSQRGVGGGCVEGHVEGPRRGNTTEAEMKEMGKKGRIKGKG</sequence>
<accession>A0AAV2L0D5</accession>
<organism evidence="2 3">
    <name type="scientific">Knipowitschia caucasica</name>
    <name type="common">Caucasian dwarf goby</name>
    <name type="synonym">Pomatoschistus caucasicus</name>
    <dbReference type="NCBI Taxonomy" id="637954"/>
    <lineage>
        <taxon>Eukaryota</taxon>
        <taxon>Metazoa</taxon>
        <taxon>Chordata</taxon>
        <taxon>Craniata</taxon>
        <taxon>Vertebrata</taxon>
        <taxon>Euteleostomi</taxon>
        <taxon>Actinopterygii</taxon>
        <taxon>Neopterygii</taxon>
        <taxon>Teleostei</taxon>
        <taxon>Neoteleostei</taxon>
        <taxon>Acanthomorphata</taxon>
        <taxon>Gobiaria</taxon>
        <taxon>Gobiiformes</taxon>
        <taxon>Gobioidei</taxon>
        <taxon>Gobiidae</taxon>
        <taxon>Gobiinae</taxon>
        <taxon>Knipowitschia</taxon>
    </lineage>
</organism>
<keyword evidence="3" id="KW-1185">Reference proteome</keyword>
<gene>
    <name evidence="2" type="ORF">KC01_LOCUS24149</name>
</gene>
<dbReference type="AlphaFoldDB" id="A0AAV2L0D5"/>
<evidence type="ECO:0000256" key="1">
    <source>
        <dbReference type="SAM" id="MobiDB-lite"/>
    </source>
</evidence>
<dbReference type="Proteomes" id="UP001497482">
    <property type="component" value="Chromosome 20"/>
</dbReference>
<proteinExistence type="predicted"/>